<name>A0A499UZA9_9ACTN</name>
<proteinExistence type="predicted"/>
<protein>
    <submittedName>
        <fullName evidence="1">Uncharacterized protein</fullName>
    </submittedName>
</protein>
<sequence>MASSAPVRDRFAQSRCEFVGGRAGPRVGEMEVDGERGERRQRGVVIEYGEVRGPGPDRMTLGRAAISLPVSSP</sequence>
<evidence type="ECO:0000313" key="2">
    <source>
        <dbReference type="Proteomes" id="UP000463951"/>
    </source>
</evidence>
<dbReference type="EMBL" id="AP019620">
    <property type="protein sequence ID" value="BBJ47324.1"/>
    <property type="molecule type" value="Genomic_DNA"/>
</dbReference>
<dbReference type="AlphaFoldDB" id="A0A499UZA9"/>
<accession>A0A499UZA9</accession>
<organism evidence="1 2">
    <name type="scientific">Streptomyces antimycoticus</name>
    <dbReference type="NCBI Taxonomy" id="68175"/>
    <lineage>
        <taxon>Bacteria</taxon>
        <taxon>Bacillati</taxon>
        <taxon>Actinomycetota</taxon>
        <taxon>Actinomycetes</taxon>
        <taxon>Kitasatosporales</taxon>
        <taxon>Streptomycetaceae</taxon>
        <taxon>Streptomyces</taxon>
        <taxon>Streptomyces violaceusniger group</taxon>
    </lineage>
</organism>
<gene>
    <name evidence="1" type="ORF">SSPO_100420</name>
</gene>
<evidence type="ECO:0000313" key="1">
    <source>
        <dbReference type="EMBL" id="BBJ47324.1"/>
    </source>
</evidence>
<dbReference type="Proteomes" id="UP000463951">
    <property type="component" value="Chromosome"/>
</dbReference>
<reference evidence="1 2" key="1">
    <citation type="journal article" date="2020" name="Int. J. Syst. Evol. Microbiol.">
        <title>Reclassification of Streptomyces castelarensis and Streptomyces sporoclivatus as later heterotypic synonyms of Streptomyces antimycoticus.</title>
        <authorList>
            <person name="Komaki H."/>
            <person name="Tamura T."/>
        </authorList>
    </citation>
    <scope>NUCLEOTIDE SEQUENCE [LARGE SCALE GENOMIC DNA]</scope>
    <source>
        <strain evidence="1 2">NBRC 100767</strain>
    </source>
</reference>